<evidence type="ECO:0000256" key="4">
    <source>
        <dbReference type="SAM" id="SignalP"/>
    </source>
</evidence>
<dbReference type="Gene3D" id="2.160.20.10">
    <property type="entry name" value="Single-stranded right-handed beta-helix, Pectin lyase-like"/>
    <property type="match status" value="1"/>
</dbReference>
<dbReference type="Pfam" id="PF24517">
    <property type="entry name" value="CBM96"/>
    <property type="match status" value="1"/>
</dbReference>
<keyword evidence="8" id="KW-1185">Reference proteome</keyword>
<dbReference type="Proteomes" id="UP000057981">
    <property type="component" value="Chromosome"/>
</dbReference>
<dbReference type="OrthoDB" id="3333873at2"/>
<dbReference type="KEGG" id="ahz:APS56_09920"/>
<dbReference type="GO" id="GO:0005576">
    <property type="term" value="C:extracellular region"/>
    <property type="evidence" value="ECO:0007669"/>
    <property type="project" value="UniProtKB-SubCell"/>
</dbReference>
<dbReference type="InterPro" id="IPR026444">
    <property type="entry name" value="Secre_tail"/>
</dbReference>
<dbReference type="STRING" id="1736674.APS56_09920"/>
<evidence type="ECO:0000256" key="3">
    <source>
        <dbReference type="ARBA" id="ARBA00022729"/>
    </source>
</evidence>
<gene>
    <name evidence="7" type="ORF">APS56_09920</name>
</gene>
<sequence>MKKILLFTLLWSTCILAQTNYYIDSEGGDDNFAGTSEATAFKTLNKVNTITFLPGDAILFKKGGTWAGTLRPLGSGSAGNRIVIGSYGNGDLPIIDAEGQVYDTDYMSAAIILFNQEYWEIRDIEVRNFEQGNPSDPIDKAGILVLGKDYGTLHDFKIENVKINKVNGTLDTRENGGIFFDIGTGKVADRLPTNFDGIHVNNCYFLDVDRGGFLNQSYWSRRDLTSSFGEENLDGTTNRWYPSYNIVVENSKFENIGGNGLVIRVADAPLVRHNLFIRNSLKTTGNASYPYNCDNALWQYNEACYTVYNDGDVDASGFDSDYMCKNTTIEYNYSHHNDWGGLLVCSNGGLTNSFNDGTVVHKNIFQDETNHMIRFSGNITNSEISENVFITDTKISEMMWYKEWGGIWPAKTEVNNNIFYNEGTTDFLTIGSTIDNSFLGNTLFGNEFDDFTDFIPSQSEDQIDLETKLELIRAIGNRSEFLVSQAENVINIMWDQGVTSSLIDVPAIANVPVKEDSYVRGGTYAANNLNGPLMEIKESSNNNAEYIREIWLKFDIEDISSISSAILHVSGNRTNNNSDFNINVREVLDDTWTEGGITWNNAPVPSSLIGSFSTPGDTGNVFQDGHINVTSYIQQQIEAGDDIVSFNLSAATSSSNAYEIITKEFVENEGTGIAAYLSIIEDSTLGVENNNLIESKYAVYPNPTQGLFTVETLNSEISNVKIFSINGSLLYNNHNISSNNLTVDVSNFKTGVYFVHVKDVKGDLSVKKIIKK</sequence>
<dbReference type="SUPFAM" id="SSF51126">
    <property type="entry name" value="Pectin lyase-like"/>
    <property type="match status" value="1"/>
</dbReference>
<reference evidence="7 8" key="1">
    <citation type="submission" date="2015-10" db="EMBL/GenBank/DDBJ databases">
        <authorList>
            <person name="Gilbert D.G."/>
        </authorList>
    </citation>
    <scope>NUCLEOTIDE SEQUENCE [LARGE SCALE GENOMIC DNA]</scope>
    <source>
        <strain evidence="8">HZ-22</strain>
    </source>
</reference>
<feature type="signal peptide" evidence="4">
    <location>
        <begin position="1"/>
        <end position="17"/>
    </location>
</feature>
<keyword evidence="3 4" id="KW-0732">Signal</keyword>
<name>A0A0P0CRG8_9FLAO</name>
<evidence type="ECO:0000313" key="7">
    <source>
        <dbReference type="EMBL" id="ALJ05415.1"/>
    </source>
</evidence>
<dbReference type="NCBIfam" id="TIGR04183">
    <property type="entry name" value="Por_Secre_tail"/>
    <property type="match status" value="1"/>
</dbReference>
<evidence type="ECO:0000256" key="2">
    <source>
        <dbReference type="ARBA" id="ARBA00022525"/>
    </source>
</evidence>
<feature type="chain" id="PRO_5006042806" evidence="4">
    <location>
        <begin position="18"/>
        <end position="772"/>
    </location>
</feature>
<keyword evidence="2" id="KW-0964">Secreted</keyword>
<evidence type="ECO:0000259" key="5">
    <source>
        <dbReference type="Pfam" id="PF18962"/>
    </source>
</evidence>
<comment type="subcellular location">
    <subcellularLocation>
        <location evidence="1">Secreted</location>
    </subcellularLocation>
</comment>
<dbReference type="InterPro" id="IPR055372">
    <property type="entry name" value="CBM96"/>
</dbReference>
<dbReference type="InterPro" id="IPR012334">
    <property type="entry name" value="Pectin_lyas_fold"/>
</dbReference>
<dbReference type="InterPro" id="IPR006626">
    <property type="entry name" value="PbH1"/>
</dbReference>
<proteinExistence type="predicted"/>
<evidence type="ECO:0000256" key="1">
    <source>
        <dbReference type="ARBA" id="ARBA00004613"/>
    </source>
</evidence>
<dbReference type="Pfam" id="PF18962">
    <property type="entry name" value="Por_Secre_tail"/>
    <property type="match status" value="1"/>
</dbReference>
<feature type="domain" description="Carbohydrate-binding module family 96" evidence="6">
    <location>
        <begin position="509"/>
        <end position="665"/>
    </location>
</feature>
<dbReference type="RefSeq" id="WP_054727660.1">
    <property type="nucleotide sequence ID" value="NZ_CP012898.1"/>
</dbReference>
<dbReference type="InterPro" id="IPR011050">
    <property type="entry name" value="Pectin_lyase_fold/virulence"/>
</dbReference>
<organism evidence="7 8">
    <name type="scientific">Pseudalgibacter alginicilyticus</name>
    <dbReference type="NCBI Taxonomy" id="1736674"/>
    <lineage>
        <taxon>Bacteria</taxon>
        <taxon>Pseudomonadati</taxon>
        <taxon>Bacteroidota</taxon>
        <taxon>Flavobacteriia</taxon>
        <taxon>Flavobacteriales</taxon>
        <taxon>Flavobacteriaceae</taxon>
        <taxon>Pseudalgibacter</taxon>
    </lineage>
</organism>
<dbReference type="EMBL" id="CP012898">
    <property type="protein sequence ID" value="ALJ05415.1"/>
    <property type="molecule type" value="Genomic_DNA"/>
</dbReference>
<feature type="domain" description="Secretion system C-terminal sorting" evidence="5">
    <location>
        <begin position="699"/>
        <end position="770"/>
    </location>
</feature>
<accession>A0A0P0CRG8</accession>
<protein>
    <submittedName>
        <fullName evidence="7">Uncharacterized protein</fullName>
    </submittedName>
</protein>
<dbReference type="NCBIfam" id="NF033679">
    <property type="entry name" value="DNRLRE_dom"/>
    <property type="match status" value="1"/>
</dbReference>
<dbReference type="SMART" id="SM00710">
    <property type="entry name" value="PbH1"/>
    <property type="match status" value="6"/>
</dbReference>
<evidence type="ECO:0000259" key="6">
    <source>
        <dbReference type="Pfam" id="PF24517"/>
    </source>
</evidence>
<dbReference type="AlphaFoldDB" id="A0A0P0CRG8"/>
<evidence type="ECO:0000313" key="8">
    <source>
        <dbReference type="Proteomes" id="UP000057981"/>
    </source>
</evidence>